<evidence type="ECO:0000313" key="2">
    <source>
        <dbReference type="Proteomes" id="UP000692954"/>
    </source>
</evidence>
<dbReference type="OrthoDB" id="307194at2759"/>
<accession>A0A8S1RQI1</accession>
<gene>
    <name evidence="1" type="ORF">PSON_ATCC_30995.1.T2260024</name>
</gene>
<keyword evidence="2" id="KW-1185">Reference proteome</keyword>
<evidence type="ECO:0000313" key="1">
    <source>
        <dbReference type="EMBL" id="CAD8129510.1"/>
    </source>
</evidence>
<dbReference type="Proteomes" id="UP000692954">
    <property type="component" value="Unassembled WGS sequence"/>
</dbReference>
<protein>
    <submittedName>
        <fullName evidence="1">Uncharacterized protein</fullName>
    </submittedName>
</protein>
<dbReference type="EMBL" id="CAJJDN010000226">
    <property type="protein sequence ID" value="CAD8129510.1"/>
    <property type="molecule type" value="Genomic_DNA"/>
</dbReference>
<organism evidence="1 2">
    <name type="scientific">Paramecium sonneborni</name>
    <dbReference type="NCBI Taxonomy" id="65129"/>
    <lineage>
        <taxon>Eukaryota</taxon>
        <taxon>Sar</taxon>
        <taxon>Alveolata</taxon>
        <taxon>Ciliophora</taxon>
        <taxon>Intramacronucleata</taxon>
        <taxon>Oligohymenophorea</taxon>
        <taxon>Peniculida</taxon>
        <taxon>Parameciidae</taxon>
        <taxon>Paramecium</taxon>
    </lineage>
</organism>
<sequence>MNKCFNYLIKIKNEQDALINFIDKAQEQKGGTNYANAIAAVYEIIMKKIYEREGGYLTFEEIRQDLIQKNGTNGVKNQKIQVILNNVYIKEFNYQQDFIYVIINGIVKIRISLVLNPSLQNIQKEFQEIFQEDQINLLEEVVLHKYTSEYYSFINSLGTDWGDYGFFKVIDLEVLGQNSFMEVFLTKDNLTEQDKQSFKQIAGQKISNFYQNVFRVIGNQFYTYPKCYNNLSLMNIKKILMKLSVLNVNKTFIHNQQQILLDKIFIILVRQQYEYYYINTRIVSDIKYKFFSFIKKLIETYYLNIIQLF</sequence>
<reference evidence="1" key="1">
    <citation type="submission" date="2021-01" db="EMBL/GenBank/DDBJ databases">
        <authorList>
            <consortium name="Genoscope - CEA"/>
            <person name="William W."/>
        </authorList>
    </citation>
    <scope>NUCLEOTIDE SEQUENCE</scope>
</reference>
<dbReference type="AlphaFoldDB" id="A0A8S1RQI1"/>
<proteinExistence type="predicted"/>
<name>A0A8S1RQI1_9CILI</name>
<comment type="caution">
    <text evidence="1">The sequence shown here is derived from an EMBL/GenBank/DDBJ whole genome shotgun (WGS) entry which is preliminary data.</text>
</comment>